<feature type="region of interest" description="Disordered" evidence="1">
    <location>
        <begin position="1"/>
        <end position="63"/>
    </location>
</feature>
<dbReference type="AlphaFoldDB" id="G2XA37"/>
<reference evidence="3 4" key="1">
    <citation type="submission" date="2008-03" db="EMBL/GenBank/DDBJ databases">
        <title>The Genome Sequence of Verticillium dahliae VdLs.17.</title>
        <authorList>
            <consortium name="The Broad Institute Genome Sequencing Platform"/>
            <person name="Ma L.-J.J."/>
            <person name="Klosterman S.J."/>
            <person name="Subbarao K."/>
            <person name="Dobinson K."/>
            <person name="Veronese P."/>
            <person name="Kang S."/>
            <person name="Gold S.E."/>
            <person name="Young S."/>
            <person name="Jaffe D."/>
            <person name="Gnerre S."/>
            <person name="Berlin A."/>
            <person name="Heiman D."/>
            <person name="Hepburn T."/>
            <person name="Sykes S."/>
            <person name="Alvarado L."/>
            <person name="Kodira C.D."/>
            <person name="Lander E."/>
            <person name="Galagan J."/>
            <person name="Nusbaum C."/>
            <person name="Birren B."/>
        </authorList>
    </citation>
    <scope>NUCLEOTIDE SEQUENCE [LARGE SCALE GENOMIC DNA]</scope>
    <source>
        <strain evidence="4">VdLs.17 / ATCC MYA-4575 / FGSC 10137</strain>
    </source>
</reference>
<dbReference type="Proteomes" id="UP000001611">
    <property type="component" value="Unassembled WGS sequence"/>
</dbReference>
<feature type="compositionally biased region" description="Polar residues" evidence="1">
    <location>
        <begin position="51"/>
        <end position="63"/>
    </location>
</feature>
<dbReference type="HOGENOM" id="CLU_548841_0_0_1"/>
<feature type="region of interest" description="Disordered" evidence="1">
    <location>
        <begin position="384"/>
        <end position="420"/>
    </location>
</feature>
<feature type="compositionally biased region" description="Basic and acidic residues" evidence="1">
    <location>
        <begin position="485"/>
        <end position="497"/>
    </location>
</feature>
<evidence type="ECO:0000259" key="2">
    <source>
        <dbReference type="Pfam" id="PF24355"/>
    </source>
</evidence>
<feature type="domain" description="DUF7514" evidence="2">
    <location>
        <begin position="237"/>
        <end position="342"/>
    </location>
</feature>
<dbReference type="OMA" id="RFWGRAN"/>
<evidence type="ECO:0000313" key="4">
    <source>
        <dbReference type="Proteomes" id="UP000001611"/>
    </source>
</evidence>
<name>G2XA37_VERDV</name>
<evidence type="ECO:0000313" key="3">
    <source>
        <dbReference type="EMBL" id="EGY15776.1"/>
    </source>
</evidence>
<dbReference type="PANTHER" id="PTHR39611:SF1">
    <property type="entry name" value="HYDROXYPROLINE-RICH GLYCOPROTEIN DZ-HRGP"/>
    <property type="match status" value="1"/>
</dbReference>
<sequence>MGRQPPPPQVEDVAEDGDDMRVPDLELSPAPSEASFESDAHDKLGSEMPKTPQTPASPAMSHSSVSLITPSAQPRHDMTGITPRFMDELRTMIKQEIAGHLKSMDPAPSPGITPSALMNSMFGTAYPSPPPSVVSTSQIPSPQSTSPRFTTAEVLPKRPTVRFRSRVPPIIHAQPRVCGTGETRATSAIQTAGVVSEGKTWGVLFDAEGVCFPSPARSRSFLKLDSLLTRADAFKPCKNTTFERTQYLYQDLDCPYSLSQAVPQAHPTIPGLTRMGFVKWMTINILAYPDQESRRFGLLLPDLAPLKIIGPDGAQECLPYTLPRNLLPATHDKKVRRLLDEALLDCLEDHDVSSPLPAARSCEMTPVIAHGSGPGQGRLWGRANSDASGVSTAQPSFVTLPPPPVGRHSTRAKSPVAADRCSASVPNMDRFADAMNLVRKGDTGIVSREIERNDDYRRDRERERERERKSLVLSEPNGGNLYQDGKGRRDAGRRGRF</sequence>
<dbReference type="InParanoid" id="G2XA37"/>
<dbReference type="PANTHER" id="PTHR39611">
    <property type="entry name" value="HYDROXYPROLINE-RICH GLYCOPROTEIN DZ-HRGP-RELATED"/>
    <property type="match status" value="1"/>
</dbReference>
<dbReference type="RefSeq" id="XP_009654140.1">
    <property type="nucleotide sequence ID" value="XM_009655845.1"/>
</dbReference>
<keyword evidence="4" id="KW-1185">Reference proteome</keyword>
<dbReference type="KEGG" id="vda:VDAG_06940"/>
<dbReference type="eggNOG" id="ENOG502S6DG">
    <property type="taxonomic scope" value="Eukaryota"/>
</dbReference>
<dbReference type="OrthoDB" id="5413703at2759"/>
<accession>G2XA37</accession>
<dbReference type="EMBL" id="DS572709">
    <property type="protein sequence ID" value="EGY15776.1"/>
    <property type="molecule type" value="Genomic_DNA"/>
</dbReference>
<feature type="compositionally biased region" description="Basic and acidic residues" evidence="1">
    <location>
        <begin position="455"/>
        <end position="470"/>
    </location>
</feature>
<organism evidence="3 4">
    <name type="scientific">Verticillium dahliae (strain VdLs.17 / ATCC MYA-4575 / FGSC 10137)</name>
    <name type="common">Verticillium wilt</name>
    <dbReference type="NCBI Taxonomy" id="498257"/>
    <lineage>
        <taxon>Eukaryota</taxon>
        <taxon>Fungi</taxon>
        <taxon>Dikarya</taxon>
        <taxon>Ascomycota</taxon>
        <taxon>Pezizomycotina</taxon>
        <taxon>Sordariomycetes</taxon>
        <taxon>Hypocreomycetidae</taxon>
        <taxon>Glomerellales</taxon>
        <taxon>Plectosphaerellaceae</taxon>
        <taxon>Verticillium</taxon>
    </lineage>
</organism>
<protein>
    <recommendedName>
        <fullName evidence="2">DUF7514 domain-containing protein</fullName>
    </recommendedName>
</protein>
<dbReference type="GeneID" id="20708403"/>
<dbReference type="Pfam" id="PF24355">
    <property type="entry name" value="DUF7514"/>
    <property type="match status" value="1"/>
</dbReference>
<feature type="region of interest" description="Disordered" evidence="1">
    <location>
        <begin position="455"/>
        <end position="497"/>
    </location>
</feature>
<gene>
    <name evidence="3" type="ORF">VDAG_06940</name>
</gene>
<proteinExistence type="predicted"/>
<feature type="compositionally biased region" description="Polar residues" evidence="1">
    <location>
        <begin position="385"/>
        <end position="397"/>
    </location>
</feature>
<evidence type="ECO:0000256" key="1">
    <source>
        <dbReference type="SAM" id="MobiDB-lite"/>
    </source>
</evidence>
<reference evidence="4" key="2">
    <citation type="journal article" date="2011" name="PLoS Pathog.">
        <title>Comparative genomics yields insights into niche adaptation of plant vascular wilt pathogens.</title>
        <authorList>
            <person name="Klosterman S.J."/>
            <person name="Subbarao K.V."/>
            <person name="Kang S."/>
            <person name="Veronese P."/>
            <person name="Gold S.E."/>
            <person name="Thomma B.P.H.J."/>
            <person name="Chen Z."/>
            <person name="Henrissat B."/>
            <person name="Lee Y.-H."/>
            <person name="Park J."/>
            <person name="Garcia-Pedrajas M.D."/>
            <person name="Barbara D.J."/>
            <person name="Anchieta A."/>
            <person name="de Jonge R."/>
            <person name="Santhanam P."/>
            <person name="Maruthachalam K."/>
            <person name="Atallah Z."/>
            <person name="Amyotte S.G."/>
            <person name="Paz Z."/>
            <person name="Inderbitzin P."/>
            <person name="Hayes R.J."/>
            <person name="Heiman D.I."/>
            <person name="Young S."/>
            <person name="Zeng Q."/>
            <person name="Engels R."/>
            <person name="Galagan J."/>
            <person name="Cuomo C.A."/>
            <person name="Dobinson K.F."/>
            <person name="Ma L.-J."/>
        </authorList>
    </citation>
    <scope>NUCLEOTIDE SEQUENCE [LARGE SCALE GENOMIC DNA]</scope>
    <source>
        <strain evidence="4">VdLs.17 / ATCC MYA-4575 / FGSC 10137</strain>
    </source>
</reference>
<dbReference type="InterPro" id="IPR055936">
    <property type="entry name" value="DUF7514"/>
</dbReference>